<dbReference type="GO" id="GO:0006508">
    <property type="term" value="P:proteolysis"/>
    <property type="evidence" value="ECO:0007669"/>
    <property type="project" value="UniProtKB-KW"/>
</dbReference>
<evidence type="ECO:0000256" key="6">
    <source>
        <dbReference type="SAM" id="SignalP"/>
    </source>
</evidence>
<dbReference type="PROSITE" id="PS00138">
    <property type="entry name" value="SUBTILASE_SER"/>
    <property type="match status" value="1"/>
</dbReference>
<organism evidence="8 9">
    <name type="scientific">Corallococcus carmarthensis</name>
    <dbReference type="NCBI Taxonomy" id="2316728"/>
    <lineage>
        <taxon>Bacteria</taxon>
        <taxon>Pseudomonadati</taxon>
        <taxon>Myxococcota</taxon>
        <taxon>Myxococcia</taxon>
        <taxon>Myxococcales</taxon>
        <taxon>Cystobacterineae</taxon>
        <taxon>Myxococcaceae</taxon>
        <taxon>Corallococcus</taxon>
    </lineage>
</organism>
<dbReference type="EMBL" id="RAWE01000246">
    <property type="protein sequence ID" value="RKG95712.1"/>
    <property type="molecule type" value="Genomic_DNA"/>
</dbReference>
<keyword evidence="3" id="KW-0378">Hydrolase</keyword>
<evidence type="ECO:0000256" key="1">
    <source>
        <dbReference type="ARBA" id="ARBA00011073"/>
    </source>
</evidence>
<dbReference type="InterPro" id="IPR023828">
    <property type="entry name" value="Peptidase_S8_Ser-AS"/>
</dbReference>
<name>A0A3A8JIW5_9BACT</name>
<dbReference type="RefSeq" id="WP_120607454.1">
    <property type="nucleotide sequence ID" value="NZ_RAWE01000246.1"/>
</dbReference>
<comment type="similarity">
    <text evidence="1 5">Belongs to the peptidase S8 family.</text>
</comment>
<dbReference type="InterPro" id="IPR050131">
    <property type="entry name" value="Peptidase_S8_subtilisin-like"/>
</dbReference>
<dbReference type="InterPro" id="IPR000209">
    <property type="entry name" value="Peptidase_S8/S53_dom"/>
</dbReference>
<dbReference type="PANTHER" id="PTHR43806:SF11">
    <property type="entry name" value="CEREVISIN-RELATED"/>
    <property type="match status" value="1"/>
</dbReference>
<dbReference type="PANTHER" id="PTHR43806">
    <property type="entry name" value="PEPTIDASE S8"/>
    <property type="match status" value="1"/>
</dbReference>
<dbReference type="OrthoDB" id="9790784at2"/>
<feature type="domain" description="Peptidase S8/S53" evidence="7">
    <location>
        <begin position="268"/>
        <end position="510"/>
    </location>
</feature>
<dbReference type="InterPro" id="IPR015500">
    <property type="entry name" value="Peptidase_S8_subtilisin-rel"/>
</dbReference>
<evidence type="ECO:0000256" key="4">
    <source>
        <dbReference type="ARBA" id="ARBA00022825"/>
    </source>
</evidence>
<evidence type="ECO:0000313" key="9">
    <source>
        <dbReference type="Proteomes" id="UP000268313"/>
    </source>
</evidence>
<proteinExistence type="inferred from homology"/>
<dbReference type="PROSITE" id="PS51892">
    <property type="entry name" value="SUBTILASE"/>
    <property type="match status" value="1"/>
</dbReference>
<keyword evidence="2" id="KW-0645">Protease</keyword>
<evidence type="ECO:0000256" key="3">
    <source>
        <dbReference type="ARBA" id="ARBA00022801"/>
    </source>
</evidence>
<comment type="caution">
    <text evidence="5">Lacks conserved residue(s) required for the propagation of feature annotation.</text>
</comment>
<dbReference type="SUPFAM" id="SSF52743">
    <property type="entry name" value="Subtilisin-like"/>
    <property type="match status" value="1"/>
</dbReference>
<protein>
    <submittedName>
        <fullName evidence="8">Peptidase S8</fullName>
    </submittedName>
</protein>
<evidence type="ECO:0000259" key="7">
    <source>
        <dbReference type="Pfam" id="PF00082"/>
    </source>
</evidence>
<feature type="chain" id="PRO_5017337004" evidence="6">
    <location>
        <begin position="30"/>
        <end position="533"/>
    </location>
</feature>
<feature type="signal peptide" evidence="6">
    <location>
        <begin position="1"/>
        <end position="29"/>
    </location>
</feature>
<reference evidence="9" key="1">
    <citation type="submission" date="2018-09" db="EMBL/GenBank/DDBJ databases">
        <authorList>
            <person name="Livingstone P.G."/>
            <person name="Whitworth D.E."/>
        </authorList>
    </citation>
    <scope>NUCLEOTIDE SEQUENCE [LARGE SCALE GENOMIC DNA]</scope>
    <source>
        <strain evidence="9">CA043D</strain>
    </source>
</reference>
<dbReference type="InterPro" id="IPR036852">
    <property type="entry name" value="Peptidase_S8/S53_dom_sf"/>
</dbReference>
<dbReference type="PRINTS" id="PR00723">
    <property type="entry name" value="SUBTILISIN"/>
</dbReference>
<keyword evidence="9" id="KW-1185">Reference proteome</keyword>
<dbReference type="Gene3D" id="3.40.50.200">
    <property type="entry name" value="Peptidase S8/S53 domain"/>
    <property type="match status" value="1"/>
</dbReference>
<keyword evidence="4" id="KW-0720">Serine protease</keyword>
<dbReference type="Pfam" id="PF00082">
    <property type="entry name" value="Peptidase_S8"/>
    <property type="match status" value="1"/>
</dbReference>
<dbReference type="GO" id="GO:0004252">
    <property type="term" value="F:serine-type endopeptidase activity"/>
    <property type="evidence" value="ECO:0007669"/>
    <property type="project" value="InterPro"/>
</dbReference>
<dbReference type="AlphaFoldDB" id="A0A3A8JIW5"/>
<comment type="caution">
    <text evidence="8">The sequence shown here is derived from an EMBL/GenBank/DDBJ whole genome shotgun (WGS) entry which is preliminary data.</text>
</comment>
<gene>
    <name evidence="8" type="ORF">D7X32_38200</name>
</gene>
<evidence type="ECO:0000256" key="2">
    <source>
        <dbReference type="ARBA" id="ARBA00022670"/>
    </source>
</evidence>
<sequence>MLKSTLSQRPLRGAVMAVSLLALAPAAGAAPSLAPRALLAKPTGRELPAGTFVERLVVKFHEGSHVRLRGDALRALSSERSAGERELLSGLRLDGARVEADLAEVVALLDRAPRIGSLDRLFQAEEAALDASKASGETKSGEQLADLNLYFEVPLLPGTTSDTVADLVAALNRVASVETAYAEPPPEPAMVNFGMEAGLRTLLAAADLPPTTPLYQANQGYLNAAPSGVNATYAWTVTGGTGTNVKFVDIEGGWRTTHEDFPTFFRVGGTQYNDLAWRNHGTAVLGEIIGASNGYGVTGIANAATPGVEAIGAQSTASAITNAAAAVGAGGVILIELHAGGPNDGTACTCNTSQCNYIAMEYWQANFDAIRNATANGVIVVEAAGNGSANLDAAAYGGLFNPATRDSGAIIVGASTATTRVPMCWTNFGQRVNVHGWGESVVSTGYGDRFGTAYGEDQYYTSTFSGTSSASPIIVGTAVSAQGVARANGRLLTSVQMRGLLRNNGTAQAADSRQIGPLPDLQKALPKVISGNY</sequence>
<evidence type="ECO:0000313" key="8">
    <source>
        <dbReference type="EMBL" id="RKG95712.1"/>
    </source>
</evidence>
<dbReference type="Proteomes" id="UP000268313">
    <property type="component" value="Unassembled WGS sequence"/>
</dbReference>
<accession>A0A3A8JIW5</accession>
<evidence type="ECO:0000256" key="5">
    <source>
        <dbReference type="PROSITE-ProRule" id="PRU01240"/>
    </source>
</evidence>
<keyword evidence="6" id="KW-0732">Signal</keyword>